<accession>A0ABM1F890</accession>
<sequence length="424" mass="46555">MITLAADATATSMFTLAADATATSMVTLAADVVSLATACVEQWRETLASVSLFALAAYLVALVRLYRRGHLALCWSLARTVLLVFVGTLMTSRFLGDALGLLVLAIFVGLTWTDMAKVEVKPTGKAVLITGCDRGLGYEFARLFDSLGMYVFAGVLDSKSVGAATLERFGSSRLTVIQMDVRNLRQVELAATVVEEKLRVAGIEGVWALVNNAAIFSYGEVDFIPLNQLEKVISVNVMGTIQVTQRFMHLIKAAQGRVINMASFTGVAAVSPLGPYVISKHAFEAFSNLLRKEMRKWNVRVVVVRPMGFDTGNLNKDLVENLIDELWDDMHPLKREEYGKMYIRNVYESLAAIPREKDFSAPLAAIRAAVMSVSPKNEYHCGAFGRTLSLLNHFLPSAITDQIIFYGPLNKQVRPKALLCKRSS</sequence>
<dbReference type="PANTHER" id="PTHR43313:SF36">
    <property type="entry name" value="D-BETA-HYDROXYBUTYRATE DEHYDROGENASE, MITOCHONDRIAL"/>
    <property type="match status" value="1"/>
</dbReference>
<keyword evidence="1" id="KW-1133">Transmembrane helix</keyword>
<keyword evidence="1" id="KW-0472">Membrane</keyword>
<dbReference type="InterPro" id="IPR002347">
    <property type="entry name" value="SDR_fam"/>
</dbReference>
<dbReference type="Proteomes" id="UP000695022">
    <property type="component" value="Unplaced"/>
</dbReference>
<feature type="transmembrane region" description="Helical" evidence="1">
    <location>
        <begin position="46"/>
        <end position="66"/>
    </location>
</feature>
<protein>
    <submittedName>
        <fullName evidence="3">D-beta-hydroxybutyrate dehydrogenase, mitochondrial-like</fullName>
    </submittedName>
</protein>
<keyword evidence="2" id="KW-1185">Reference proteome</keyword>
<feature type="transmembrane region" description="Helical" evidence="1">
    <location>
        <begin position="73"/>
        <end position="92"/>
    </location>
</feature>
<reference evidence="3" key="1">
    <citation type="submission" date="2025-08" db="UniProtKB">
        <authorList>
            <consortium name="RefSeq"/>
        </authorList>
    </citation>
    <scope>IDENTIFICATION</scope>
</reference>
<gene>
    <name evidence="3" type="primary">LOC106820673</name>
</gene>
<dbReference type="Gene3D" id="3.40.50.720">
    <property type="entry name" value="NAD(P)-binding Rossmann-like Domain"/>
    <property type="match status" value="1"/>
</dbReference>
<dbReference type="InterPro" id="IPR036291">
    <property type="entry name" value="NAD(P)-bd_dom_sf"/>
</dbReference>
<dbReference type="PANTHER" id="PTHR43313">
    <property type="entry name" value="SHORT-CHAIN DEHYDROGENASE/REDUCTASE FAMILY 9C"/>
    <property type="match status" value="1"/>
</dbReference>
<dbReference type="PRINTS" id="PR00081">
    <property type="entry name" value="GDHRDH"/>
</dbReference>
<keyword evidence="1" id="KW-0812">Transmembrane</keyword>
<evidence type="ECO:0000313" key="3">
    <source>
        <dbReference type="RefSeq" id="XP_014680661.1"/>
    </source>
</evidence>
<dbReference type="Pfam" id="PF00106">
    <property type="entry name" value="adh_short"/>
    <property type="match status" value="1"/>
</dbReference>
<dbReference type="SUPFAM" id="SSF51735">
    <property type="entry name" value="NAD(P)-binding Rossmann-fold domains"/>
    <property type="match status" value="1"/>
</dbReference>
<evidence type="ECO:0000256" key="1">
    <source>
        <dbReference type="SAM" id="Phobius"/>
    </source>
</evidence>
<dbReference type="RefSeq" id="XP_014680661.1">
    <property type="nucleotide sequence ID" value="XM_014825175.1"/>
</dbReference>
<name>A0ABM1F890_PRICU</name>
<organism evidence="2 3">
    <name type="scientific">Priapulus caudatus</name>
    <name type="common">Priapulid worm</name>
    <dbReference type="NCBI Taxonomy" id="37621"/>
    <lineage>
        <taxon>Eukaryota</taxon>
        <taxon>Metazoa</taxon>
        <taxon>Ecdysozoa</taxon>
        <taxon>Scalidophora</taxon>
        <taxon>Priapulida</taxon>
        <taxon>Priapulimorpha</taxon>
        <taxon>Priapulimorphida</taxon>
        <taxon>Priapulidae</taxon>
        <taxon>Priapulus</taxon>
    </lineage>
</organism>
<proteinExistence type="predicted"/>
<feature type="transmembrane region" description="Helical" evidence="1">
    <location>
        <begin position="98"/>
        <end position="115"/>
    </location>
</feature>
<dbReference type="GeneID" id="106820673"/>
<evidence type="ECO:0000313" key="2">
    <source>
        <dbReference type="Proteomes" id="UP000695022"/>
    </source>
</evidence>